<evidence type="ECO:0000313" key="4">
    <source>
        <dbReference type="Proteomes" id="UP000001685"/>
    </source>
</evidence>
<dbReference type="Proteomes" id="UP000001685">
    <property type="component" value="Chromosome"/>
</dbReference>
<dbReference type="SUPFAM" id="SSF50370">
    <property type="entry name" value="Ricin B-like lectins"/>
    <property type="match status" value="1"/>
</dbReference>
<reference evidence="4" key="1">
    <citation type="journal article" date="2008" name="J. Bacteriol.">
        <title>Genome sequence of the streptomycin-producing microorganism Streptomyces griseus IFO 13350.</title>
        <authorList>
            <person name="Ohnishi Y."/>
            <person name="Ishikawa J."/>
            <person name="Hara H."/>
            <person name="Suzuki H."/>
            <person name="Ikenoya M."/>
            <person name="Ikeda H."/>
            <person name="Yamashita A."/>
            <person name="Hattori M."/>
            <person name="Horinouchi S."/>
        </authorList>
    </citation>
    <scope>NUCLEOTIDE SEQUENCE [LARGE SCALE GENOMIC DNA]</scope>
    <source>
        <strain evidence="4">JCM 4626 / NBRC 13350</strain>
    </source>
</reference>
<dbReference type="KEGG" id="sgr:SGR_7125t"/>
<dbReference type="HOGENOM" id="CLU_2865874_0_0_11"/>
<protein>
    <recommendedName>
        <fullName evidence="1">Ricin B lectin domain-containing protein</fullName>
    </recommendedName>
</protein>
<dbReference type="InterPro" id="IPR035992">
    <property type="entry name" value="Ricin_B-like_lectins"/>
</dbReference>
<dbReference type="eggNOG" id="COG5520">
    <property type="taxonomic scope" value="Bacteria"/>
</dbReference>
<dbReference type="EMBL" id="AP009493">
    <property type="protein sequence ID" value="BAG23952.1"/>
    <property type="molecule type" value="Genomic_DNA"/>
</dbReference>
<evidence type="ECO:0000313" key="3">
    <source>
        <dbReference type="EMBL" id="BAG23952.1"/>
    </source>
</evidence>
<reference evidence="2" key="2">
    <citation type="journal article" date="2008" name="J. Bacteriol.">
        <title>The genome sequence of the streptomycin-producing microorganism Streptomyces griseus IFO 13350.</title>
        <authorList>
            <person name="Ohnishi Y."/>
            <person name="Ishikawa J."/>
            <person name="Hara H."/>
            <person name="Suzuki H."/>
            <person name="Ikenoya M."/>
            <person name="Ikeda H."/>
            <person name="Yamashita A."/>
            <person name="Hattori M."/>
            <person name="Horinouchi S."/>
        </authorList>
    </citation>
    <scope>NUCLEOTIDE SEQUENCE</scope>
    <source>
        <strain evidence="2">NBRC 13350</strain>
    </source>
</reference>
<dbReference type="KEGG" id="sgr:SGR_14t"/>
<gene>
    <name evidence="2" type="ordered locus">SGR_14t</name>
    <name evidence="3" type="ordered locus">SGR_7125t</name>
</gene>
<evidence type="ECO:0000313" key="2">
    <source>
        <dbReference type="EMBL" id="BAG16843.1"/>
    </source>
</evidence>
<accession>B1VKL2</accession>
<dbReference type="AlphaFoldDB" id="B1VKL2"/>
<evidence type="ECO:0000259" key="1">
    <source>
        <dbReference type="Pfam" id="PF00652"/>
    </source>
</evidence>
<organism evidence="2 4">
    <name type="scientific">Streptomyces griseus subsp. griseus (strain JCM 4626 / CBS 651.72 / NBRC 13350 / KCC S-0626 / ISP 5235)</name>
    <dbReference type="NCBI Taxonomy" id="455632"/>
    <lineage>
        <taxon>Bacteria</taxon>
        <taxon>Bacillati</taxon>
        <taxon>Actinomycetota</taxon>
        <taxon>Actinomycetes</taxon>
        <taxon>Kitasatosporales</taxon>
        <taxon>Streptomycetaceae</taxon>
        <taxon>Streptomyces</taxon>
    </lineage>
</organism>
<dbReference type="EMBL" id="AP009493">
    <property type="protein sequence ID" value="BAG16843.1"/>
    <property type="molecule type" value="Genomic_DNA"/>
</dbReference>
<reference evidence="2" key="4">
    <citation type="journal article" date="2008" name="Microbiology">
        <title>Conditionally positive effect of the TetR-family transcriptional regulator AtrA on streptomycin production by Streptomyces griseus.</title>
        <authorList>
            <person name="Hirano S."/>
            <person name="Tanaka K."/>
            <person name="Ohnishi Y."/>
            <person name="Horinouchi S."/>
        </authorList>
    </citation>
    <scope>NUCLEOTIDE SEQUENCE</scope>
    <source>
        <strain evidence="2">NBRC 13350</strain>
    </source>
</reference>
<name>B1VKL2_STRGG</name>
<proteinExistence type="predicted"/>
<dbReference type="Pfam" id="PF00652">
    <property type="entry name" value="Ricin_B_lectin"/>
    <property type="match status" value="1"/>
</dbReference>
<dbReference type="InterPro" id="IPR000772">
    <property type="entry name" value="Ricin_B_lectin"/>
</dbReference>
<feature type="domain" description="Ricin B lectin" evidence="1">
    <location>
        <begin position="5"/>
        <end position="64"/>
    </location>
</feature>
<reference evidence="2" key="3">
    <citation type="journal article" date="2008" name="J. Biol. Chem.">
        <title>Phenolic lipids synthesized by type III polyketide synthase confer penicillin resistance on Streptomyces griseus.</title>
        <authorList>
            <person name="Funabashi M."/>
            <person name="Funa N."/>
            <person name="Horinouchi S."/>
        </authorList>
    </citation>
    <scope>NUCLEOTIDE SEQUENCE</scope>
    <source>
        <strain evidence="2">NBRC 13350</strain>
    </source>
</reference>
<sequence length="64" mass="6518">MADGSSADGTAAQLHTCNSTVAQRRSYSATTHDVVNTAADKCLDVTGNNSADGIWSCTGAANQK</sequence>
<dbReference type="Gene3D" id="2.80.10.50">
    <property type="match status" value="1"/>
</dbReference>
<dbReference type="PATRIC" id="fig|455632.4.peg.7284"/>